<protein>
    <submittedName>
        <fullName evidence="1">Uncharacterized protein</fullName>
    </submittedName>
</protein>
<dbReference type="AlphaFoldDB" id="L0HKZ3"/>
<dbReference type="KEGG" id="mfo:Metfor_2739"/>
<dbReference type="STRING" id="593750.Metfor_2739"/>
<sequence>MGEDPNLAVQVPPLWCMIMEKRKKVIAFYKELGFNPDIGQFDDRLIAQKLVCLLELKGIDLGYPCSLSVRGPYSPDLTKDLFAHTREFENHETGTRLNAAEKAIAADLGRIFGLKPVPLEVGATYGFYALRYQSSPLEALRQVKELKPFYSEAQIALGVSKAKEFLFKPTPKDLQDLKRETGIWQRAALKSLGH</sequence>
<dbReference type="HOGENOM" id="CLU_1521888_0_0_2"/>
<evidence type="ECO:0000313" key="1">
    <source>
        <dbReference type="EMBL" id="AGB03724.1"/>
    </source>
</evidence>
<dbReference type="eggNOG" id="arCOG03889">
    <property type="taxonomic scope" value="Archaea"/>
</dbReference>
<accession>L0HKZ3</accession>
<gene>
    <name evidence="1" type="ordered locus">Metfor_2739</name>
</gene>
<dbReference type="EMBL" id="CP003167">
    <property type="protein sequence ID" value="AGB03724.1"/>
    <property type="molecule type" value="Genomic_DNA"/>
</dbReference>
<evidence type="ECO:0000313" key="2">
    <source>
        <dbReference type="Proteomes" id="UP000010824"/>
    </source>
</evidence>
<proteinExistence type="predicted"/>
<name>L0HKZ3_METFS</name>
<reference evidence="2" key="1">
    <citation type="submission" date="2011-12" db="EMBL/GenBank/DDBJ databases">
        <title>Complete sequence of Methanoregula formicicum SMSP.</title>
        <authorList>
            <person name="Lucas S."/>
            <person name="Han J."/>
            <person name="Lapidus A."/>
            <person name="Cheng J.-F."/>
            <person name="Goodwin L."/>
            <person name="Pitluck S."/>
            <person name="Peters L."/>
            <person name="Ovchinnikova G."/>
            <person name="Teshima H."/>
            <person name="Detter J.C."/>
            <person name="Han C."/>
            <person name="Tapia R."/>
            <person name="Land M."/>
            <person name="Hauser L."/>
            <person name="Kyrpides N."/>
            <person name="Ivanova N."/>
            <person name="Pagani I."/>
            <person name="Imachi H."/>
            <person name="Tamaki H."/>
            <person name="Sekiguchi Y."/>
            <person name="Kamagata Y."/>
            <person name="Cadillo-Quiroz H."/>
            <person name="Zinder S."/>
            <person name="Liu W.-T."/>
            <person name="Woyke T."/>
        </authorList>
    </citation>
    <scope>NUCLEOTIDE SEQUENCE [LARGE SCALE GENOMIC DNA]</scope>
    <source>
        <strain evidence="2">DSM 22288 / NBRC 105244 / SMSP</strain>
    </source>
</reference>
<keyword evidence="2" id="KW-1185">Reference proteome</keyword>
<reference evidence="1 2" key="2">
    <citation type="journal article" date="2014" name="Genome Announc.">
        <title>Complete Genome Sequence of Methanoregula formicica SMSPT, a Mesophilic Hydrogenotrophic Methanogen Isolated from a Methanogenic Upflow Anaerobic Sludge Blanket Reactor.</title>
        <authorList>
            <person name="Yamamoto K."/>
            <person name="Tamaki H."/>
            <person name="Cadillo-Quiroz H."/>
            <person name="Imachi H."/>
            <person name="Kyrpides N."/>
            <person name="Woyke T."/>
            <person name="Goodwin L."/>
            <person name="Zinder S.H."/>
            <person name="Kamagata Y."/>
            <person name="Liu W.T."/>
        </authorList>
    </citation>
    <scope>NUCLEOTIDE SEQUENCE [LARGE SCALE GENOMIC DNA]</scope>
    <source>
        <strain evidence="2">DSM 22288 / NBRC 105244 / SMSP</strain>
    </source>
</reference>
<organism evidence="1 2">
    <name type="scientific">Methanoregula formicica (strain DSM 22288 / NBRC 105244 / SMSP)</name>
    <dbReference type="NCBI Taxonomy" id="593750"/>
    <lineage>
        <taxon>Archaea</taxon>
        <taxon>Methanobacteriati</taxon>
        <taxon>Methanobacteriota</taxon>
        <taxon>Stenosarchaea group</taxon>
        <taxon>Methanomicrobia</taxon>
        <taxon>Methanomicrobiales</taxon>
        <taxon>Methanoregulaceae</taxon>
        <taxon>Methanoregula</taxon>
    </lineage>
</organism>
<dbReference type="Proteomes" id="UP000010824">
    <property type="component" value="Chromosome"/>
</dbReference>
<dbReference type="InParanoid" id="L0HKZ3"/>